<evidence type="ECO:0000256" key="3">
    <source>
        <dbReference type="ARBA" id="ARBA00022989"/>
    </source>
</evidence>
<dbReference type="GeneID" id="94841849"/>
<evidence type="ECO:0000256" key="5">
    <source>
        <dbReference type="SAM" id="Phobius"/>
    </source>
</evidence>
<comment type="caution">
    <text evidence="7">The sequence shown here is derived from an EMBL/GenBank/DDBJ whole genome shotgun (WGS) entry which is preliminary data.</text>
</comment>
<evidence type="ECO:0000256" key="2">
    <source>
        <dbReference type="ARBA" id="ARBA00022692"/>
    </source>
</evidence>
<organism evidence="7 8">
    <name type="scientific">Tritrichomonas foetus</name>
    <dbReference type="NCBI Taxonomy" id="1144522"/>
    <lineage>
        <taxon>Eukaryota</taxon>
        <taxon>Metamonada</taxon>
        <taxon>Parabasalia</taxon>
        <taxon>Tritrichomonadida</taxon>
        <taxon>Tritrichomonadidae</taxon>
        <taxon>Tritrichomonas</taxon>
    </lineage>
</organism>
<dbReference type="InterPro" id="IPR039031">
    <property type="entry name" value="Mucolipin"/>
</dbReference>
<feature type="transmembrane region" description="Helical" evidence="5">
    <location>
        <begin position="52"/>
        <end position="72"/>
    </location>
</feature>
<sequence>MKSHAKGSLSNLNLGGTDNLSKLKIKFTHHKRINDIKRPHHSYENWVSGYQIPWVCFIEIAIMILYLFFGYLHQRTTIDFTNDFSKLVDVYFLSGFDFPTDEDGNIEEQVQIVFRDKFLAVLNETGYRLFTFKNEIPFANSFTSDYIVTTEIKFQNSIIKYFFSHSNISRLLDVIEEQINQFDLITLSATYQMIKNEETQEIDKRLKLTIFSRFSFDRNTKFVTLDLYNTRIPHTEIIEWNSIITSPLITFPLVIVILSIIAIILTFYYIRNIHNYCRKKATKNFVPFNDVFWDKFDKWAIFSLICHALSIISCLIYTINQSDYQDSVPITMILMAISTFCHCVLLLRYLQEKQSTMIIVNVTIKAIMKIGQFLIGCITIFIAYLVLGCSFFGSYDDTFKTFIDGAECLLAVVHGDSIQAMFDAANVRPNISEWYGIIYWGLWIFFSLTIMFNISISIFEEVLTKEINMKEKEKLKKAKENKYHNDQFTFVLPLQYKRVL</sequence>
<feature type="domain" description="Polycystin cation channel PKD1/PKD2" evidence="6">
    <location>
        <begin position="330"/>
        <end position="461"/>
    </location>
</feature>
<dbReference type="Pfam" id="PF08016">
    <property type="entry name" value="PKD_channel"/>
    <property type="match status" value="1"/>
</dbReference>
<dbReference type="OrthoDB" id="263481at2759"/>
<proteinExistence type="predicted"/>
<keyword evidence="2 5" id="KW-0812">Transmembrane</keyword>
<dbReference type="VEuPathDB" id="TrichDB:TRFO_30077"/>
<keyword evidence="4 5" id="KW-0472">Membrane</keyword>
<comment type="subcellular location">
    <subcellularLocation>
        <location evidence="1">Membrane</location>
        <topology evidence="1">Multi-pass membrane protein</topology>
    </subcellularLocation>
</comment>
<feature type="transmembrane region" description="Helical" evidence="5">
    <location>
        <begin position="299"/>
        <end position="319"/>
    </location>
</feature>
<dbReference type="Proteomes" id="UP000179807">
    <property type="component" value="Unassembled WGS sequence"/>
</dbReference>
<gene>
    <name evidence="7" type="ORF">TRFO_30077</name>
</gene>
<reference evidence="7" key="1">
    <citation type="submission" date="2016-10" db="EMBL/GenBank/DDBJ databases">
        <authorList>
            <person name="Benchimol M."/>
            <person name="Almeida L.G."/>
            <person name="Vasconcelos A.T."/>
            <person name="Perreira-Neves A."/>
            <person name="Rosa I.A."/>
            <person name="Tasca T."/>
            <person name="Bogo M.R."/>
            <person name="de Souza W."/>
        </authorList>
    </citation>
    <scope>NUCLEOTIDE SEQUENCE [LARGE SCALE GENOMIC DNA]</scope>
    <source>
        <strain evidence="7">K</strain>
    </source>
</reference>
<feature type="transmembrane region" description="Helical" evidence="5">
    <location>
        <begin position="370"/>
        <end position="393"/>
    </location>
</feature>
<dbReference type="RefSeq" id="XP_068355854.1">
    <property type="nucleotide sequence ID" value="XM_068507145.1"/>
</dbReference>
<accession>A0A1J4JYZ1</accession>
<dbReference type="GO" id="GO:0072345">
    <property type="term" value="F:NAADP-sensitive calcium-release channel activity"/>
    <property type="evidence" value="ECO:0007669"/>
    <property type="project" value="TreeGrafter"/>
</dbReference>
<evidence type="ECO:0000313" key="7">
    <source>
        <dbReference type="EMBL" id="OHT02718.1"/>
    </source>
</evidence>
<dbReference type="EMBL" id="MLAK01000855">
    <property type="protein sequence ID" value="OHT02718.1"/>
    <property type="molecule type" value="Genomic_DNA"/>
</dbReference>
<feature type="transmembrane region" description="Helical" evidence="5">
    <location>
        <begin position="437"/>
        <end position="459"/>
    </location>
</feature>
<evidence type="ECO:0000256" key="4">
    <source>
        <dbReference type="ARBA" id="ARBA00023136"/>
    </source>
</evidence>
<dbReference type="PANTHER" id="PTHR12127:SF7">
    <property type="entry name" value="SD02261P"/>
    <property type="match status" value="1"/>
</dbReference>
<feature type="transmembrane region" description="Helical" evidence="5">
    <location>
        <begin position="248"/>
        <end position="270"/>
    </location>
</feature>
<keyword evidence="3 5" id="KW-1133">Transmembrane helix</keyword>
<dbReference type="InterPro" id="IPR013122">
    <property type="entry name" value="PKD1_2_channel"/>
</dbReference>
<dbReference type="AlphaFoldDB" id="A0A1J4JYZ1"/>
<dbReference type="Gene3D" id="1.10.287.70">
    <property type="match status" value="1"/>
</dbReference>
<dbReference type="PANTHER" id="PTHR12127">
    <property type="entry name" value="MUCOLIPIN"/>
    <property type="match status" value="1"/>
</dbReference>
<dbReference type="GO" id="GO:0016020">
    <property type="term" value="C:membrane"/>
    <property type="evidence" value="ECO:0007669"/>
    <property type="project" value="UniProtKB-SubCell"/>
</dbReference>
<name>A0A1J4JYZ1_9EUKA</name>
<evidence type="ECO:0000259" key="6">
    <source>
        <dbReference type="Pfam" id="PF08016"/>
    </source>
</evidence>
<protein>
    <recommendedName>
        <fullName evidence="6">Polycystin cation channel PKD1/PKD2 domain-containing protein</fullName>
    </recommendedName>
</protein>
<feature type="transmembrane region" description="Helical" evidence="5">
    <location>
        <begin position="331"/>
        <end position="350"/>
    </location>
</feature>
<evidence type="ECO:0000256" key="1">
    <source>
        <dbReference type="ARBA" id="ARBA00004141"/>
    </source>
</evidence>
<evidence type="ECO:0000313" key="8">
    <source>
        <dbReference type="Proteomes" id="UP000179807"/>
    </source>
</evidence>
<keyword evidence="8" id="KW-1185">Reference proteome</keyword>